<dbReference type="AlphaFoldDB" id="A0A182J1R4"/>
<proteinExistence type="predicted"/>
<reference evidence="3" key="1">
    <citation type="submission" date="2022-08" db="UniProtKB">
        <authorList>
            <consortium name="EnsemblMetazoa"/>
        </authorList>
    </citation>
    <scope>IDENTIFICATION</scope>
    <source>
        <strain evidence="3">EBRO</strain>
    </source>
</reference>
<accession>A0A182J1R4</accession>
<keyword evidence="2" id="KW-1133">Transmembrane helix</keyword>
<feature type="compositionally biased region" description="Pro residues" evidence="1">
    <location>
        <begin position="1"/>
        <end position="12"/>
    </location>
</feature>
<evidence type="ECO:0000313" key="3">
    <source>
        <dbReference type="EnsemblMetazoa" id="AATE009702-PA.1"/>
    </source>
</evidence>
<keyword evidence="2" id="KW-0472">Membrane</keyword>
<dbReference type="EnsemblMetazoa" id="AATE009702-RA">
    <property type="protein sequence ID" value="AATE009702-PA.1"/>
    <property type="gene ID" value="AATE009702"/>
</dbReference>
<feature type="compositionally biased region" description="Acidic residues" evidence="1">
    <location>
        <begin position="83"/>
        <end position="108"/>
    </location>
</feature>
<feature type="compositionally biased region" description="Low complexity" evidence="1">
    <location>
        <begin position="21"/>
        <end position="34"/>
    </location>
</feature>
<feature type="transmembrane region" description="Helical" evidence="2">
    <location>
        <begin position="145"/>
        <end position="178"/>
    </location>
</feature>
<keyword evidence="2" id="KW-0812">Transmembrane</keyword>
<sequence>MSRNPPAGPPPAVRGLAGSRLPLEGELPPSPLPVLLSGSSSLMAMAVVEDTEELPDEGGVLGSSGGDVFRLSCCRCGGIWSDGVDEDDDSEDDDEDEEDDDEDEEDEGVGGASCGFSFRQRHVLVSTTATSTSSTTTAAAAASTVVVMVMVVVVMVVAMVVVVVGVMAAVIIVVVMIARPSPVVVVAVVVERGRRGGGRSMVMMVMPGRWLVIVCRSGRLLLDRRVPLPVASMRPHSGNVLLRAGRDDRRMPRIQRRKNGGKFILFAIDTGSPPGAPFAYE</sequence>
<feature type="region of interest" description="Disordered" evidence="1">
    <location>
        <begin position="82"/>
        <end position="114"/>
    </location>
</feature>
<name>A0A182J1R4_ANOAO</name>
<dbReference type="VEuPathDB" id="VectorBase:AATE009702"/>
<evidence type="ECO:0000256" key="1">
    <source>
        <dbReference type="SAM" id="MobiDB-lite"/>
    </source>
</evidence>
<feature type="region of interest" description="Disordered" evidence="1">
    <location>
        <begin position="1"/>
        <end position="34"/>
    </location>
</feature>
<evidence type="ECO:0000256" key="2">
    <source>
        <dbReference type="SAM" id="Phobius"/>
    </source>
</evidence>
<protein>
    <submittedName>
        <fullName evidence="3">Uncharacterized protein</fullName>
    </submittedName>
</protein>
<organism evidence="3">
    <name type="scientific">Anopheles atroparvus</name>
    <name type="common">European mosquito</name>
    <dbReference type="NCBI Taxonomy" id="41427"/>
    <lineage>
        <taxon>Eukaryota</taxon>
        <taxon>Metazoa</taxon>
        <taxon>Ecdysozoa</taxon>
        <taxon>Arthropoda</taxon>
        <taxon>Hexapoda</taxon>
        <taxon>Insecta</taxon>
        <taxon>Pterygota</taxon>
        <taxon>Neoptera</taxon>
        <taxon>Endopterygota</taxon>
        <taxon>Diptera</taxon>
        <taxon>Nematocera</taxon>
        <taxon>Culicoidea</taxon>
        <taxon>Culicidae</taxon>
        <taxon>Anophelinae</taxon>
        <taxon>Anopheles</taxon>
    </lineage>
</organism>